<evidence type="ECO:0000259" key="5">
    <source>
        <dbReference type="PROSITE" id="PS50931"/>
    </source>
</evidence>
<keyword evidence="2" id="KW-0805">Transcription regulation</keyword>
<dbReference type="GO" id="GO:0003700">
    <property type="term" value="F:DNA-binding transcription factor activity"/>
    <property type="evidence" value="ECO:0007669"/>
    <property type="project" value="InterPro"/>
</dbReference>
<dbReference type="GO" id="GO:0043565">
    <property type="term" value="F:sequence-specific DNA binding"/>
    <property type="evidence" value="ECO:0007669"/>
    <property type="project" value="TreeGrafter"/>
</dbReference>
<organism evidence="6 7">
    <name type="scientific">Klebsiella pasteurii</name>
    <dbReference type="NCBI Taxonomy" id="2587529"/>
    <lineage>
        <taxon>Bacteria</taxon>
        <taxon>Pseudomonadati</taxon>
        <taxon>Pseudomonadota</taxon>
        <taxon>Gammaproteobacteria</taxon>
        <taxon>Enterobacterales</taxon>
        <taxon>Enterobacteriaceae</taxon>
        <taxon>Klebsiella/Raoultella group</taxon>
        <taxon>Klebsiella</taxon>
    </lineage>
</organism>
<protein>
    <submittedName>
        <fullName evidence="6">HTH-type transcriptional regulator PgrR</fullName>
    </submittedName>
</protein>
<dbReference type="Pfam" id="PF03466">
    <property type="entry name" value="LysR_substrate"/>
    <property type="match status" value="1"/>
</dbReference>
<gene>
    <name evidence="6" type="primary">pgrR_1</name>
    <name evidence="6" type="ORF">SB6410_01866</name>
</gene>
<evidence type="ECO:0000313" key="6">
    <source>
        <dbReference type="EMBL" id="VUS52723.1"/>
    </source>
</evidence>
<evidence type="ECO:0000256" key="1">
    <source>
        <dbReference type="ARBA" id="ARBA00009437"/>
    </source>
</evidence>
<dbReference type="AlphaFoldDB" id="A0A9Q9S6G7"/>
<dbReference type="InterPro" id="IPR005119">
    <property type="entry name" value="LysR_subst-bd"/>
</dbReference>
<comment type="caution">
    <text evidence="6">The sequence shown here is derived from an EMBL/GenBank/DDBJ whole genome shotgun (WGS) entry which is preliminary data.</text>
</comment>
<dbReference type="PANTHER" id="PTHR30537:SF1">
    <property type="entry name" value="HTH-TYPE TRANSCRIPTIONAL REGULATOR PGRR"/>
    <property type="match status" value="1"/>
</dbReference>
<comment type="similarity">
    <text evidence="1">Belongs to the LysR transcriptional regulatory family.</text>
</comment>
<dbReference type="SUPFAM" id="SSF53850">
    <property type="entry name" value="Periplasmic binding protein-like II"/>
    <property type="match status" value="1"/>
</dbReference>
<dbReference type="InterPro" id="IPR036388">
    <property type="entry name" value="WH-like_DNA-bd_sf"/>
</dbReference>
<evidence type="ECO:0000256" key="3">
    <source>
        <dbReference type="ARBA" id="ARBA00023125"/>
    </source>
</evidence>
<dbReference type="Gene3D" id="1.10.10.10">
    <property type="entry name" value="Winged helix-like DNA-binding domain superfamily/Winged helix DNA-binding domain"/>
    <property type="match status" value="1"/>
</dbReference>
<reference evidence="6 7" key="1">
    <citation type="submission" date="2019-07" db="EMBL/GenBank/DDBJ databases">
        <authorList>
            <person name="Brisse S."/>
            <person name="Rodrigues C."/>
            <person name="Thorpe H."/>
        </authorList>
    </citation>
    <scope>NUCLEOTIDE SEQUENCE [LARGE SCALE GENOMIC DNA]</scope>
    <source>
        <strain evidence="6">SB6410</strain>
    </source>
</reference>
<dbReference type="GO" id="GO:0006351">
    <property type="term" value="P:DNA-templated transcription"/>
    <property type="evidence" value="ECO:0007669"/>
    <property type="project" value="TreeGrafter"/>
</dbReference>
<name>A0A9Q9S6G7_9ENTR</name>
<feature type="domain" description="HTH lysR-type" evidence="5">
    <location>
        <begin position="5"/>
        <end position="62"/>
    </location>
</feature>
<accession>A0A9Q9S6G7</accession>
<evidence type="ECO:0000256" key="4">
    <source>
        <dbReference type="ARBA" id="ARBA00023163"/>
    </source>
</evidence>
<dbReference type="Pfam" id="PF00126">
    <property type="entry name" value="HTH_1"/>
    <property type="match status" value="1"/>
</dbReference>
<dbReference type="SUPFAM" id="SSF46785">
    <property type="entry name" value="Winged helix' DNA-binding domain"/>
    <property type="match status" value="1"/>
</dbReference>
<dbReference type="Proteomes" id="UP000318567">
    <property type="component" value="Unassembled WGS sequence"/>
</dbReference>
<dbReference type="InterPro" id="IPR000847">
    <property type="entry name" value="LysR_HTH_N"/>
</dbReference>
<dbReference type="PRINTS" id="PR00039">
    <property type="entry name" value="HTHLYSR"/>
</dbReference>
<dbReference type="PANTHER" id="PTHR30537">
    <property type="entry name" value="HTH-TYPE TRANSCRIPTIONAL REGULATOR"/>
    <property type="match status" value="1"/>
</dbReference>
<dbReference type="RefSeq" id="WP_142445565.1">
    <property type="nucleotide sequence ID" value="NZ_CABGGO010000023.1"/>
</dbReference>
<dbReference type="InterPro" id="IPR036390">
    <property type="entry name" value="WH_DNA-bd_sf"/>
</dbReference>
<evidence type="ECO:0000313" key="7">
    <source>
        <dbReference type="Proteomes" id="UP000318567"/>
    </source>
</evidence>
<dbReference type="EMBL" id="CABGGO010000023">
    <property type="protein sequence ID" value="VUS52723.1"/>
    <property type="molecule type" value="Genomic_DNA"/>
</dbReference>
<evidence type="ECO:0000256" key="2">
    <source>
        <dbReference type="ARBA" id="ARBA00023015"/>
    </source>
</evidence>
<keyword evidence="3" id="KW-0238">DNA-binding</keyword>
<proteinExistence type="inferred from homology"/>
<dbReference type="InterPro" id="IPR058163">
    <property type="entry name" value="LysR-type_TF_proteobact-type"/>
</dbReference>
<dbReference type="Gene3D" id="3.40.190.290">
    <property type="match status" value="1"/>
</dbReference>
<keyword evidence="4" id="KW-0804">Transcription</keyword>
<sequence length="304" mass="34596">MKNIPELQHVEMLILIVKHGSFRQAAKELNISPPTLTIAINNLEEKLGARLLNRSTRSLSLTAIGQEFLNDVTPVLNDYRRVIDNLNEHRAKPEGVVRVNLPRVVLDLFFQRYFVQFKKDYPDIKLELFTTDRKINIIDSGFDAGIRYTQDVPKDMIAVPFGEDLSLIAVASPDFIKKSGVPSSPKDLVNFRCINRCFPGGQLYRWEFLNAEGDKTEVAVKGDLVIDSDAAMIQAAESGLGIAFVYENLAKVQIKEGSLIRLLSDYYYPADRFTIYYPSRKHIPVPLRTFITWVMSMNKNILQQ</sequence>
<dbReference type="PROSITE" id="PS50931">
    <property type="entry name" value="HTH_LYSR"/>
    <property type="match status" value="1"/>
</dbReference>
<dbReference type="FunFam" id="1.10.10.10:FF:000001">
    <property type="entry name" value="LysR family transcriptional regulator"/>
    <property type="match status" value="1"/>
</dbReference>